<dbReference type="EMBL" id="BJOL01000013">
    <property type="protein sequence ID" value="GED58379.1"/>
    <property type="molecule type" value="Genomic_DNA"/>
</dbReference>
<protein>
    <recommendedName>
        <fullName evidence="3">Saccharopine dehydrogenase-like C-terminal domain-containing protein</fullName>
    </recommendedName>
</protein>
<evidence type="ECO:0008006" key="3">
    <source>
        <dbReference type="Google" id="ProtNLM"/>
    </source>
</evidence>
<dbReference type="Proteomes" id="UP000319498">
    <property type="component" value="Unassembled WGS sequence"/>
</dbReference>
<proteinExistence type="predicted"/>
<name>A0ABQ0T8B2_9BACL</name>
<keyword evidence="2" id="KW-1185">Reference proteome</keyword>
<sequence>MVKSRIWNLLGKSTRQKILYNPGAGSPHHIVIQINGRNQHGMNVKRQVEITDPKGQTHLTALGAAIFAQPILRQSENATVAPRILFPEDIGHSEMTADDILEFYRSEGVQIMVHDETKKSRTV</sequence>
<accession>A0ABQ0T8B2</accession>
<evidence type="ECO:0000313" key="1">
    <source>
        <dbReference type="EMBL" id="GED58379.1"/>
    </source>
</evidence>
<reference evidence="1 2" key="1">
    <citation type="submission" date="2019-06" db="EMBL/GenBank/DDBJ databases">
        <title>Whole genome shotgun sequence of Brevibacillus formosus NBRC 15716.</title>
        <authorList>
            <person name="Hosoyama A."/>
            <person name="Uohara A."/>
            <person name="Ohji S."/>
            <person name="Ichikawa N."/>
        </authorList>
    </citation>
    <scope>NUCLEOTIDE SEQUENCE [LARGE SCALE GENOMIC DNA]</scope>
    <source>
        <strain evidence="1 2">NBRC 15716</strain>
    </source>
</reference>
<gene>
    <name evidence="1" type="ORF">BFO01nite_25110</name>
</gene>
<organism evidence="1 2">
    <name type="scientific">Brevibacillus formosus</name>
    <dbReference type="NCBI Taxonomy" id="54913"/>
    <lineage>
        <taxon>Bacteria</taxon>
        <taxon>Bacillati</taxon>
        <taxon>Bacillota</taxon>
        <taxon>Bacilli</taxon>
        <taxon>Bacillales</taxon>
        <taxon>Paenibacillaceae</taxon>
        <taxon>Brevibacillus</taxon>
    </lineage>
</organism>
<evidence type="ECO:0000313" key="2">
    <source>
        <dbReference type="Proteomes" id="UP000319498"/>
    </source>
</evidence>
<comment type="caution">
    <text evidence="1">The sequence shown here is derived from an EMBL/GenBank/DDBJ whole genome shotgun (WGS) entry which is preliminary data.</text>
</comment>